<dbReference type="Pfam" id="PF01381">
    <property type="entry name" value="HTH_3"/>
    <property type="match status" value="1"/>
</dbReference>
<dbReference type="InterPro" id="IPR010982">
    <property type="entry name" value="Lambda_DNA-bd_dom_sf"/>
</dbReference>
<reference evidence="3 4" key="1">
    <citation type="submission" date="2018-11" db="EMBL/GenBank/DDBJ databases">
        <title>Pseudaminobacter arsenicus sp. nov., an arsenic-resistant bacterium isolated from arsenic-rich aquifers.</title>
        <authorList>
            <person name="Mu Y."/>
        </authorList>
    </citation>
    <scope>NUCLEOTIDE SEQUENCE [LARGE SCALE GENOMIC DNA]</scope>
    <source>
        <strain evidence="3 4">CB3</strain>
    </source>
</reference>
<accession>A0A432V822</accession>
<evidence type="ECO:0000313" key="3">
    <source>
        <dbReference type="EMBL" id="RUM98318.1"/>
    </source>
</evidence>
<feature type="compositionally biased region" description="Basic residues" evidence="1">
    <location>
        <begin position="79"/>
        <end position="96"/>
    </location>
</feature>
<gene>
    <name evidence="3" type="ORF">EET67_09075</name>
</gene>
<dbReference type="SUPFAM" id="SSF47413">
    <property type="entry name" value="lambda repressor-like DNA-binding domains"/>
    <property type="match status" value="1"/>
</dbReference>
<dbReference type="PROSITE" id="PS50943">
    <property type="entry name" value="HTH_CROC1"/>
    <property type="match status" value="1"/>
</dbReference>
<name>A0A432V822_9HYPH</name>
<dbReference type="InterPro" id="IPR001387">
    <property type="entry name" value="Cro/C1-type_HTH"/>
</dbReference>
<evidence type="ECO:0000313" key="4">
    <source>
        <dbReference type="Proteomes" id="UP000281647"/>
    </source>
</evidence>
<protein>
    <submittedName>
        <fullName evidence="3">Helix-turn-helix domain-containing protein</fullName>
    </submittedName>
</protein>
<feature type="region of interest" description="Disordered" evidence="1">
    <location>
        <begin position="76"/>
        <end position="106"/>
    </location>
</feature>
<dbReference type="SMART" id="SM00530">
    <property type="entry name" value="HTH_XRE"/>
    <property type="match status" value="1"/>
</dbReference>
<organism evidence="3 4">
    <name type="scientific">Borborobacter arsenicus</name>
    <dbReference type="NCBI Taxonomy" id="1851146"/>
    <lineage>
        <taxon>Bacteria</taxon>
        <taxon>Pseudomonadati</taxon>
        <taxon>Pseudomonadota</taxon>
        <taxon>Alphaproteobacteria</taxon>
        <taxon>Hyphomicrobiales</taxon>
        <taxon>Phyllobacteriaceae</taxon>
        <taxon>Borborobacter</taxon>
    </lineage>
</organism>
<dbReference type="Proteomes" id="UP000281647">
    <property type="component" value="Unassembled WGS sequence"/>
</dbReference>
<evidence type="ECO:0000256" key="1">
    <source>
        <dbReference type="SAM" id="MobiDB-lite"/>
    </source>
</evidence>
<dbReference type="CDD" id="cd00093">
    <property type="entry name" value="HTH_XRE"/>
    <property type="match status" value="1"/>
</dbReference>
<dbReference type="AlphaFoldDB" id="A0A432V822"/>
<dbReference type="GO" id="GO:0003677">
    <property type="term" value="F:DNA binding"/>
    <property type="evidence" value="ECO:0007669"/>
    <property type="project" value="InterPro"/>
</dbReference>
<proteinExistence type="predicted"/>
<sequence>MTEIGDRLEQARLSKNLSQQDVADRSGLSISTVKRLERGDSPTLDSFIRAMGALGLGSHLDALVPDQTVRPVERVKLKGHERRRASPKVRTRRLSKPKAFAWGDGK</sequence>
<keyword evidence="4" id="KW-1185">Reference proteome</keyword>
<evidence type="ECO:0000259" key="2">
    <source>
        <dbReference type="PROSITE" id="PS50943"/>
    </source>
</evidence>
<dbReference type="OrthoDB" id="3034420at2"/>
<comment type="caution">
    <text evidence="3">The sequence shown here is derived from an EMBL/GenBank/DDBJ whole genome shotgun (WGS) entry which is preliminary data.</text>
</comment>
<dbReference type="Gene3D" id="1.10.260.40">
    <property type="entry name" value="lambda repressor-like DNA-binding domains"/>
    <property type="match status" value="1"/>
</dbReference>
<dbReference type="EMBL" id="RKST01000007">
    <property type="protein sequence ID" value="RUM98318.1"/>
    <property type="molecule type" value="Genomic_DNA"/>
</dbReference>
<feature type="domain" description="HTH cro/C1-type" evidence="2">
    <location>
        <begin position="8"/>
        <end position="63"/>
    </location>
</feature>